<reference evidence="4 5" key="1">
    <citation type="submission" date="2019-03" db="EMBL/GenBank/DDBJ databases">
        <title>Flavobacterium AR-3-4 sp. nov. isolated from arctic soil.</title>
        <authorList>
            <person name="Chaudhary D.K."/>
        </authorList>
    </citation>
    <scope>NUCLEOTIDE SEQUENCE [LARGE SCALE GENOMIC DNA]</scope>
    <source>
        <strain evidence="4 5">AR-3-4</strain>
    </source>
</reference>
<dbReference type="PANTHER" id="PTHR46268">
    <property type="entry name" value="STRESS RESPONSE PROTEIN NHAX"/>
    <property type="match status" value="1"/>
</dbReference>
<dbReference type="InterPro" id="IPR006016">
    <property type="entry name" value="UspA"/>
</dbReference>
<dbReference type="Pfam" id="PF00582">
    <property type="entry name" value="Usp"/>
    <property type="match status" value="1"/>
</dbReference>
<comment type="subcellular location">
    <subcellularLocation>
        <location evidence="2">Cytoplasm</location>
    </subcellularLocation>
</comment>
<dbReference type="OrthoDB" id="9788959at2"/>
<dbReference type="InterPro" id="IPR014729">
    <property type="entry name" value="Rossmann-like_a/b/a_fold"/>
</dbReference>
<dbReference type="PRINTS" id="PR01438">
    <property type="entry name" value="UNVRSLSTRESS"/>
</dbReference>
<dbReference type="Gene3D" id="3.40.50.620">
    <property type="entry name" value="HUPs"/>
    <property type="match status" value="1"/>
</dbReference>
<gene>
    <name evidence="4" type="ORF">E0F76_09540</name>
</gene>
<dbReference type="PIRSF" id="PIRSF006276">
    <property type="entry name" value="UspA"/>
    <property type="match status" value="1"/>
</dbReference>
<organism evidence="4 5">
    <name type="scientific">Flavobacterium cellulosilyticum</name>
    <dbReference type="NCBI Taxonomy" id="2541731"/>
    <lineage>
        <taxon>Bacteria</taxon>
        <taxon>Pseudomonadati</taxon>
        <taxon>Bacteroidota</taxon>
        <taxon>Flavobacteriia</taxon>
        <taxon>Flavobacteriales</taxon>
        <taxon>Flavobacteriaceae</taxon>
        <taxon>Flavobacterium</taxon>
    </lineage>
</organism>
<keyword evidence="2" id="KW-0963">Cytoplasm</keyword>
<evidence type="ECO:0000313" key="5">
    <source>
        <dbReference type="Proteomes" id="UP000295479"/>
    </source>
</evidence>
<keyword evidence="5" id="KW-1185">Reference proteome</keyword>
<evidence type="ECO:0000256" key="1">
    <source>
        <dbReference type="ARBA" id="ARBA00008791"/>
    </source>
</evidence>
<evidence type="ECO:0000313" key="4">
    <source>
        <dbReference type="EMBL" id="TDD96880.1"/>
    </source>
</evidence>
<comment type="caution">
    <text evidence="4">The sequence shown here is derived from an EMBL/GenBank/DDBJ whole genome shotgun (WGS) entry which is preliminary data.</text>
</comment>
<dbReference type="SUPFAM" id="SSF52402">
    <property type="entry name" value="Adenine nucleotide alpha hydrolases-like"/>
    <property type="match status" value="1"/>
</dbReference>
<protein>
    <recommendedName>
        <fullName evidence="2">Universal stress protein</fullName>
    </recommendedName>
</protein>
<sequence length="148" mass="16437">MKKVLITLDYDSSSQKVAERGFTMAKAMQAEIILLHVISNPTLYYTGYTASFIGMMPLQTKNVDDLKTVALNFLDKIKHELGNEGIQILVKEGDTVDSILEAAKDLQADIIVLGTHSRKWLENIVMGSVAEKVLKDTSLPLFIIPTKK</sequence>
<dbReference type="EMBL" id="SMFK01000005">
    <property type="protein sequence ID" value="TDD96880.1"/>
    <property type="molecule type" value="Genomic_DNA"/>
</dbReference>
<proteinExistence type="inferred from homology"/>
<dbReference type="PANTHER" id="PTHR46268:SF6">
    <property type="entry name" value="UNIVERSAL STRESS PROTEIN UP12"/>
    <property type="match status" value="1"/>
</dbReference>
<dbReference type="RefSeq" id="WP_132004785.1">
    <property type="nucleotide sequence ID" value="NZ_SMFK01000005.1"/>
</dbReference>
<dbReference type="Proteomes" id="UP000295479">
    <property type="component" value="Unassembled WGS sequence"/>
</dbReference>
<accession>A0A4R5CET1</accession>
<comment type="similarity">
    <text evidence="1 2">Belongs to the universal stress protein A family.</text>
</comment>
<name>A0A4R5CET1_9FLAO</name>
<dbReference type="AlphaFoldDB" id="A0A4R5CET1"/>
<evidence type="ECO:0000259" key="3">
    <source>
        <dbReference type="Pfam" id="PF00582"/>
    </source>
</evidence>
<feature type="domain" description="UspA" evidence="3">
    <location>
        <begin position="1"/>
        <end position="145"/>
    </location>
</feature>
<evidence type="ECO:0000256" key="2">
    <source>
        <dbReference type="PIRNR" id="PIRNR006276"/>
    </source>
</evidence>
<dbReference type="CDD" id="cd00293">
    <property type="entry name" value="USP-like"/>
    <property type="match status" value="1"/>
</dbReference>
<dbReference type="GO" id="GO:0005737">
    <property type="term" value="C:cytoplasm"/>
    <property type="evidence" value="ECO:0007669"/>
    <property type="project" value="UniProtKB-SubCell"/>
</dbReference>
<dbReference type="InterPro" id="IPR006015">
    <property type="entry name" value="Universal_stress_UspA"/>
</dbReference>